<dbReference type="GO" id="GO:0005254">
    <property type="term" value="F:chloride channel activity"/>
    <property type="evidence" value="ECO:0007669"/>
    <property type="project" value="UniProtKB-KW"/>
</dbReference>
<name>A0A385SXU0_9BACT</name>
<evidence type="ECO:0000256" key="10">
    <source>
        <dbReference type="PROSITE-ProRule" id="PRU00703"/>
    </source>
</evidence>
<dbReference type="InterPro" id="IPR001807">
    <property type="entry name" value="ClC"/>
</dbReference>
<dbReference type="PANTHER" id="PTHR43427:SF6">
    <property type="entry name" value="CHLORIDE CHANNEL PROTEIN CLC-E"/>
    <property type="match status" value="1"/>
</dbReference>
<dbReference type="PRINTS" id="PR00762">
    <property type="entry name" value="CLCHANNEL"/>
</dbReference>
<dbReference type="Pfam" id="PF00571">
    <property type="entry name" value="CBS"/>
    <property type="match status" value="2"/>
</dbReference>
<feature type="transmembrane region" description="Helical" evidence="11">
    <location>
        <begin position="192"/>
        <end position="211"/>
    </location>
</feature>
<evidence type="ECO:0000256" key="1">
    <source>
        <dbReference type="ARBA" id="ARBA00004141"/>
    </source>
</evidence>
<evidence type="ECO:0000256" key="9">
    <source>
        <dbReference type="ARBA" id="ARBA00023303"/>
    </source>
</evidence>
<keyword evidence="10" id="KW-0129">CBS domain</keyword>
<keyword evidence="8" id="KW-0868">Chloride</keyword>
<dbReference type="RefSeq" id="WP_119758150.1">
    <property type="nucleotide sequence ID" value="NZ_CP032382.1"/>
</dbReference>
<dbReference type="GO" id="GO:0034707">
    <property type="term" value="C:chloride channel complex"/>
    <property type="evidence" value="ECO:0007669"/>
    <property type="project" value="UniProtKB-KW"/>
</dbReference>
<feature type="transmembrane region" description="Helical" evidence="11">
    <location>
        <begin position="60"/>
        <end position="82"/>
    </location>
</feature>
<feature type="transmembrane region" description="Helical" evidence="11">
    <location>
        <begin position="348"/>
        <end position="367"/>
    </location>
</feature>
<feature type="domain" description="CBS" evidence="12">
    <location>
        <begin position="464"/>
        <end position="522"/>
    </location>
</feature>
<evidence type="ECO:0000256" key="3">
    <source>
        <dbReference type="ARBA" id="ARBA00022692"/>
    </source>
</evidence>
<feature type="transmembrane region" description="Helical" evidence="11">
    <location>
        <begin position="21"/>
        <end position="40"/>
    </location>
</feature>
<evidence type="ECO:0000313" key="13">
    <source>
        <dbReference type="EMBL" id="AYB34897.1"/>
    </source>
</evidence>
<feature type="transmembrane region" description="Helical" evidence="11">
    <location>
        <begin position="319"/>
        <end position="342"/>
    </location>
</feature>
<feature type="transmembrane region" description="Helical" evidence="11">
    <location>
        <begin position="264"/>
        <end position="286"/>
    </location>
</feature>
<protein>
    <submittedName>
        <fullName evidence="13">Chloride channel protein</fullName>
    </submittedName>
</protein>
<evidence type="ECO:0000313" key="14">
    <source>
        <dbReference type="Proteomes" id="UP000266183"/>
    </source>
</evidence>
<proteinExistence type="predicted"/>
<dbReference type="SUPFAM" id="SSF54631">
    <property type="entry name" value="CBS-domain pair"/>
    <property type="match status" value="1"/>
</dbReference>
<evidence type="ECO:0000256" key="5">
    <source>
        <dbReference type="ARBA" id="ARBA00023065"/>
    </source>
</evidence>
<feature type="transmembrane region" description="Helical" evidence="11">
    <location>
        <begin position="232"/>
        <end position="252"/>
    </location>
</feature>
<dbReference type="EMBL" id="CP032382">
    <property type="protein sequence ID" value="AYB34897.1"/>
    <property type="molecule type" value="Genomic_DNA"/>
</dbReference>
<dbReference type="Pfam" id="PF00654">
    <property type="entry name" value="Voltage_CLC"/>
    <property type="match status" value="1"/>
</dbReference>
<comment type="subcellular location">
    <subcellularLocation>
        <location evidence="1">Membrane</location>
        <topology evidence="1">Multi-pass membrane protein</topology>
    </subcellularLocation>
</comment>
<gene>
    <name evidence="13" type="ORF">D4L85_31860</name>
</gene>
<sequence>MISFMSRPIFYLRNKLSERHFIILSSILVGLTSGAAAIVLKYMVHHIEEIVADSRKTEDFFVFAIFPLLGILLTVFFIRYFLNNTLKKGSAEIVYSIVKKSSILPARDMFGHLITSAFTVGFGGSLGLESPMVSTGSAIGSNYGHANRLTYRERTVLLACGASAGIAAAFNSPIAGVLFAVEVLLTEVTASAFIPLIISAACGALLSKIVLAEGVTLAFSLKQPFDYKNVPYYVVLGILCGLISLCYAKVFHGIESRIGKVSNQWVRAIIGGLLLFGIIAVFPPLFGEGYDSVRVLESKNALMLTEGSFLSSFIDSEGLLLVFIGALIIFKMIAAAVTIGSGGNGGSFAPSLVVGSYLGFLFSRLMNLSGLTQLPVSNFTLVAMAGILSGVFYAPLTAIFLIAEITGGYHLIIPLMLVSSLSLTVVHFFEPMSMEAKKLSKMLHSTVETRDKLLLSRLDLSELIERNFSVVPEEARLSDLVKIIASSNRNLFPVVDKGQKLIGLIHMDKVRGIMFDNSKYDVISVRELMTKPEAVVELDENLHEVFAKFDATHQWNLPVIEDGIYLGFLSKSSILNRYRNELIES</sequence>
<dbReference type="OrthoDB" id="9812438at2"/>
<dbReference type="InterPro" id="IPR000644">
    <property type="entry name" value="CBS_dom"/>
</dbReference>
<dbReference type="Proteomes" id="UP000266183">
    <property type="component" value="Chromosome"/>
</dbReference>
<evidence type="ECO:0000256" key="7">
    <source>
        <dbReference type="ARBA" id="ARBA00023173"/>
    </source>
</evidence>
<evidence type="ECO:0000259" key="12">
    <source>
        <dbReference type="PROSITE" id="PS51371"/>
    </source>
</evidence>
<dbReference type="AlphaFoldDB" id="A0A385SXU0"/>
<feature type="transmembrane region" description="Helical" evidence="11">
    <location>
        <begin position="156"/>
        <end position="180"/>
    </location>
</feature>
<dbReference type="InterPro" id="IPR014743">
    <property type="entry name" value="Cl-channel_core"/>
</dbReference>
<evidence type="ECO:0000256" key="11">
    <source>
        <dbReference type="SAM" id="Phobius"/>
    </source>
</evidence>
<keyword evidence="3 11" id="KW-0812">Transmembrane</keyword>
<evidence type="ECO:0000256" key="8">
    <source>
        <dbReference type="ARBA" id="ARBA00023214"/>
    </source>
</evidence>
<dbReference type="Gene3D" id="1.10.3080.10">
    <property type="entry name" value="Clc chloride channel"/>
    <property type="match status" value="1"/>
</dbReference>
<evidence type="ECO:0000256" key="2">
    <source>
        <dbReference type="ARBA" id="ARBA00022448"/>
    </source>
</evidence>
<organism evidence="13 14">
    <name type="scientific">Chryseolinea soli</name>
    <dbReference type="NCBI Taxonomy" id="2321403"/>
    <lineage>
        <taxon>Bacteria</taxon>
        <taxon>Pseudomonadati</taxon>
        <taxon>Bacteroidota</taxon>
        <taxon>Cytophagia</taxon>
        <taxon>Cytophagales</taxon>
        <taxon>Fulvivirgaceae</taxon>
        <taxon>Chryseolinea</taxon>
    </lineage>
</organism>
<dbReference type="PROSITE" id="PS51371">
    <property type="entry name" value="CBS"/>
    <property type="match status" value="2"/>
</dbReference>
<accession>A0A385SXU0</accession>
<dbReference type="InterPro" id="IPR050368">
    <property type="entry name" value="ClC-type_chloride_channel"/>
</dbReference>
<feature type="domain" description="CBS" evidence="12">
    <location>
        <begin position="529"/>
        <end position="585"/>
    </location>
</feature>
<keyword evidence="6 11" id="KW-0472">Membrane</keyword>
<keyword evidence="7" id="KW-0869">Chloride channel</keyword>
<dbReference type="Gene3D" id="3.10.580.10">
    <property type="entry name" value="CBS-domain"/>
    <property type="match status" value="1"/>
</dbReference>
<feature type="transmembrane region" description="Helical" evidence="11">
    <location>
        <begin position="409"/>
        <end position="429"/>
    </location>
</feature>
<dbReference type="SUPFAM" id="SSF81340">
    <property type="entry name" value="Clc chloride channel"/>
    <property type="match status" value="1"/>
</dbReference>
<keyword evidence="14" id="KW-1185">Reference proteome</keyword>
<dbReference type="KEGG" id="chk:D4L85_31860"/>
<dbReference type="InterPro" id="IPR046342">
    <property type="entry name" value="CBS_dom_sf"/>
</dbReference>
<reference evidence="14" key="1">
    <citation type="submission" date="2018-09" db="EMBL/GenBank/DDBJ databases">
        <title>Chryseolinea sp. KIS68-18 isolated from soil.</title>
        <authorList>
            <person name="Weon H.-Y."/>
            <person name="Kwon S.-W."/>
            <person name="Lee S.A."/>
        </authorList>
    </citation>
    <scope>NUCLEOTIDE SEQUENCE [LARGE SCALE GENOMIC DNA]</scope>
    <source>
        <strain evidence="14">KIS68-18</strain>
    </source>
</reference>
<keyword evidence="4 11" id="KW-1133">Transmembrane helix</keyword>
<dbReference type="CDD" id="cd00400">
    <property type="entry name" value="Voltage_gated_ClC"/>
    <property type="match status" value="1"/>
</dbReference>
<keyword evidence="9" id="KW-0407">Ion channel</keyword>
<keyword evidence="5" id="KW-0406">Ion transport</keyword>
<evidence type="ECO:0000256" key="4">
    <source>
        <dbReference type="ARBA" id="ARBA00022989"/>
    </source>
</evidence>
<evidence type="ECO:0000256" key="6">
    <source>
        <dbReference type="ARBA" id="ARBA00023136"/>
    </source>
</evidence>
<keyword evidence="2" id="KW-0813">Transport</keyword>
<feature type="transmembrane region" description="Helical" evidence="11">
    <location>
        <begin position="379"/>
        <end position="403"/>
    </location>
</feature>
<dbReference type="PANTHER" id="PTHR43427">
    <property type="entry name" value="CHLORIDE CHANNEL PROTEIN CLC-E"/>
    <property type="match status" value="1"/>
</dbReference>